<dbReference type="InterPro" id="IPR000531">
    <property type="entry name" value="Beta-barrel_TonB"/>
</dbReference>
<evidence type="ECO:0000259" key="15">
    <source>
        <dbReference type="Pfam" id="PF07715"/>
    </source>
</evidence>
<feature type="chain" id="PRO_5047213298" evidence="13">
    <location>
        <begin position="29"/>
        <end position="766"/>
    </location>
</feature>
<evidence type="ECO:0000259" key="14">
    <source>
        <dbReference type="Pfam" id="PF00593"/>
    </source>
</evidence>
<evidence type="ECO:0000256" key="7">
    <source>
        <dbReference type="ARBA" id="ARBA00023065"/>
    </source>
</evidence>
<keyword evidence="17" id="KW-1185">Reference proteome</keyword>
<keyword evidence="3 11" id="KW-1134">Transmembrane beta strand</keyword>
<comment type="subcellular location">
    <subcellularLocation>
        <location evidence="1 11">Cell outer membrane</location>
        <topology evidence="1 11">Multi-pass membrane protein</topology>
    </subcellularLocation>
</comment>
<dbReference type="Pfam" id="PF07715">
    <property type="entry name" value="Plug"/>
    <property type="match status" value="1"/>
</dbReference>
<keyword evidence="8 12" id="KW-0798">TonB box</keyword>
<evidence type="ECO:0000313" key="17">
    <source>
        <dbReference type="Proteomes" id="UP000706039"/>
    </source>
</evidence>
<feature type="domain" description="TonB-dependent receptor plug" evidence="15">
    <location>
        <begin position="46"/>
        <end position="148"/>
    </location>
</feature>
<dbReference type="InterPro" id="IPR036942">
    <property type="entry name" value="Beta-barrel_TonB_sf"/>
</dbReference>
<proteinExistence type="inferred from homology"/>
<dbReference type="RefSeq" id="WP_222992129.1">
    <property type="nucleotide sequence ID" value="NZ_JAINVV010000011.1"/>
</dbReference>
<evidence type="ECO:0000256" key="10">
    <source>
        <dbReference type="ARBA" id="ARBA00023237"/>
    </source>
</evidence>
<evidence type="ECO:0000256" key="1">
    <source>
        <dbReference type="ARBA" id="ARBA00004571"/>
    </source>
</evidence>
<evidence type="ECO:0000256" key="6">
    <source>
        <dbReference type="ARBA" id="ARBA00023004"/>
    </source>
</evidence>
<dbReference type="Gene3D" id="2.40.170.20">
    <property type="entry name" value="TonB-dependent receptor, beta-barrel domain"/>
    <property type="match status" value="1"/>
</dbReference>
<dbReference type="PANTHER" id="PTHR32552:SF81">
    <property type="entry name" value="TONB-DEPENDENT OUTER MEMBRANE RECEPTOR"/>
    <property type="match status" value="1"/>
</dbReference>
<evidence type="ECO:0000313" key="16">
    <source>
        <dbReference type="EMBL" id="MBY8825021.1"/>
    </source>
</evidence>
<dbReference type="EMBL" id="JAINVV010000011">
    <property type="protein sequence ID" value="MBY8825021.1"/>
    <property type="molecule type" value="Genomic_DNA"/>
</dbReference>
<accession>A0ABS7PUS8</accession>
<dbReference type="InterPro" id="IPR012910">
    <property type="entry name" value="Plug_dom"/>
</dbReference>
<evidence type="ECO:0000256" key="3">
    <source>
        <dbReference type="ARBA" id="ARBA00022452"/>
    </source>
</evidence>
<evidence type="ECO:0000256" key="4">
    <source>
        <dbReference type="ARBA" id="ARBA00022496"/>
    </source>
</evidence>
<name>A0ABS7PUS8_9SPHN</name>
<dbReference type="InterPro" id="IPR039426">
    <property type="entry name" value="TonB-dep_rcpt-like"/>
</dbReference>
<evidence type="ECO:0000256" key="13">
    <source>
        <dbReference type="SAM" id="SignalP"/>
    </source>
</evidence>
<comment type="similarity">
    <text evidence="11 12">Belongs to the TonB-dependent receptor family.</text>
</comment>
<feature type="signal peptide" evidence="13">
    <location>
        <begin position="1"/>
        <end position="28"/>
    </location>
</feature>
<feature type="domain" description="TonB-dependent receptor-like beta-barrel" evidence="14">
    <location>
        <begin position="304"/>
        <end position="726"/>
    </location>
</feature>
<evidence type="ECO:0000256" key="12">
    <source>
        <dbReference type="RuleBase" id="RU003357"/>
    </source>
</evidence>
<keyword evidence="16" id="KW-0675">Receptor</keyword>
<keyword evidence="7" id="KW-0406">Ion transport</keyword>
<dbReference type="Pfam" id="PF00593">
    <property type="entry name" value="TonB_dep_Rec_b-barrel"/>
    <property type="match status" value="1"/>
</dbReference>
<sequence length="766" mass="83412">MIRMTRRTVFALFATTMLTGGLPGAAAAQETLDDIVVTAQKREQTLQTVPASVQPLSSETLERRALRNLEEFSRFIPSLTFSGMSGAGTRNIILRGIAPSGGGDPTVVTYLDDILIPNALDPQLYDIARVEVLKGPQGDLYGASSAGGLIRYISAAPDHEHFLGKGELSASTTRNGDPSYGAAAAINVPLGSGIAVRGSLVFDRKGGFVDNLHPPSGTIEKDVNDENRLTGRLALGLKPSETVDLTLSLLYNKRDISGLADSDRSIFTPMGKPSDRLAVRFHREFVDDESWVFNGTANIDLGIGAITSSTGYVRQDQRLQFDLNGLFFLDPALFGGYSYPGFDPRVNGPFATNPNTLKLAPATRPRKTRQVSQEIRFASAWRFPVQLLLGGYYLDGKAIEDYSNGFFTPIPDYAVGVYGGDPNSLTEIGYHDRTDFRETAIFGNLSWKFAGDRGEITIGMRHYDRKSSRVVTDHPDVLFPQGTSGRVRSKGELYSATGSFQLTPRLFAYARYSEGFRPGQSRALPGALCDLDFRNLGIDRASLQPFTDPEKLKNKEAGIRFTSADNSFSANITGFHIRYDGIQQGIVLPTCGNFFAINGGRATSQGVEISLSAAPARGLTLGFDLGYTDSRFDNDNAIGRIDKGERLQFVPEWTAALRADYRFLLSGRLDGILRGDLTFTDTRQTGFGGVGTRPALATELPSFVLAGLQAGVSKDRWELVAIVSNLFDVTPVYNNSVERFGSSSLDGRTWSIGRPRTIGARLSYDF</sequence>
<reference evidence="16 17" key="1">
    <citation type="submission" date="2021-08" db="EMBL/GenBank/DDBJ databases">
        <authorList>
            <person name="Tuo L."/>
        </authorList>
    </citation>
    <scope>NUCLEOTIDE SEQUENCE [LARGE SCALE GENOMIC DNA]</scope>
    <source>
        <strain evidence="16 17">JCM 31229</strain>
    </source>
</reference>
<evidence type="ECO:0000256" key="5">
    <source>
        <dbReference type="ARBA" id="ARBA00022692"/>
    </source>
</evidence>
<organism evidence="16 17">
    <name type="scientific">Sphingomonas colocasiae</name>
    <dbReference type="NCBI Taxonomy" id="1848973"/>
    <lineage>
        <taxon>Bacteria</taxon>
        <taxon>Pseudomonadati</taxon>
        <taxon>Pseudomonadota</taxon>
        <taxon>Alphaproteobacteria</taxon>
        <taxon>Sphingomonadales</taxon>
        <taxon>Sphingomonadaceae</taxon>
        <taxon>Sphingomonas</taxon>
    </lineage>
</organism>
<keyword evidence="5 11" id="KW-0812">Transmembrane</keyword>
<keyword evidence="4" id="KW-0410">Iron transport</keyword>
<dbReference type="PANTHER" id="PTHR32552">
    <property type="entry name" value="FERRICHROME IRON RECEPTOR-RELATED"/>
    <property type="match status" value="1"/>
</dbReference>
<keyword evidence="6" id="KW-0408">Iron</keyword>
<evidence type="ECO:0000256" key="2">
    <source>
        <dbReference type="ARBA" id="ARBA00022448"/>
    </source>
</evidence>
<dbReference type="SUPFAM" id="SSF56935">
    <property type="entry name" value="Porins"/>
    <property type="match status" value="1"/>
</dbReference>
<protein>
    <submittedName>
        <fullName evidence="16">TonB-dependent receptor</fullName>
    </submittedName>
</protein>
<dbReference type="Proteomes" id="UP000706039">
    <property type="component" value="Unassembled WGS sequence"/>
</dbReference>
<keyword evidence="9 11" id="KW-0472">Membrane</keyword>
<gene>
    <name evidence="16" type="ORF">K7G82_22145</name>
</gene>
<dbReference type="PROSITE" id="PS52016">
    <property type="entry name" value="TONB_DEPENDENT_REC_3"/>
    <property type="match status" value="1"/>
</dbReference>
<evidence type="ECO:0000256" key="9">
    <source>
        <dbReference type="ARBA" id="ARBA00023136"/>
    </source>
</evidence>
<evidence type="ECO:0000256" key="11">
    <source>
        <dbReference type="PROSITE-ProRule" id="PRU01360"/>
    </source>
</evidence>
<comment type="caution">
    <text evidence="16">The sequence shown here is derived from an EMBL/GenBank/DDBJ whole genome shotgun (WGS) entry which is preliminary data.</text>
</comment>
<evidence type="ECO:0000256" key="8">
    <source>
        <dbReference type="ARBA" id="ARBA00023077"/>
    </source>
</evidence>
<keyword evidence="13" id="KW-0732">Signal</keyword>
<keyword evidence="2 11" id="KW-0813">Transport</keyword>
<keyword evidence="10 11" id="KW-0998">Cell outer membrane</keyword>